<dbReference type="Pfam" id="PF02826">
    <property type="entry name" value="2-Hacid_dh_C"/>
    <property type="match status" value="1"/>
</dbReference>
<keyword evidence="5" id="KW-1185">Reference proteome</keyword>
<keyword evidence="2" id="KW-0520">NAD</keyword>
<dbReference type="InterPro" id="IPR006140">
    <property type="entry name" value="D-isomer_DH_NAD-bd"/>
</dbReference>
<gene>
    <name evidence="4" type="ORF">PROQFM164_S05g000651</name>
</gene>
<dbReference type="GO" id="GO:0016491">
    <property type="term" value="F:oxidoreductase activity"/>
    <property type="evidence" value="ECO:0007669"/>
    <property type="project" value="UniProtKB-KW"/>
</dbReference>
<evidence type="ECO:0000259" key="3">
    <source>
        <dbReference type="Pfam" id="PF02826"/>
    </source>
</evidence>
<keyword evidence="1" id="KW-0560">Oxidoreductase</keyword>
<dbReference type="Proteomes" id="UP000030686">
    <property type="component" value="Unassembled WGS sequence"/>
</dbReference>
<dbReference type="PANTHER" id="PTHR43333">
    <property type="entry name" value="2-HACID_DH_C DOMAIN-CONTAINING PROTEIN"/>
    <property type="match status" value="1"/>
</dbReference>
<feature type="domain" description="D-isomer specific 2-hydroxyacid dehydrogenase NAD-binding" evidence="3">
    <location>
        <begin position="97"/>
        <end position="132"/>
    </location>
</feature>
<dbReference type="EMBL" id="HG792019">
    <property type="protein sequence ID" value="CDM36818.1"/>
    <property type="molecule type" value="Genomic_DNA"/>
</dbReference>
<sequence length="166" mass="18954">MIFGPVPHGQTEVYVHAYTLHQRPTAKSRKEDSFTEPGLGDPEGEFPSKWLYGKDQLNVFLASDLDLLVIILPQTRDMCGILDREQFALFSKRRAYSSKIRGAALDVTDPEPLPADHKLWKYNNFTITPHCAGNSNHYTERVLKILAYNLVRRAQNKEVVNRVKSL</sequence>
<protein>
    <submittedName>
        <fullName evidence="4">NAD(P)-binding domain</fullName>
    </submittedName>
</protein>
<evidence type="ECO:0000313" key="5">
    <source>
        <dbReference type="Proteomes" id="UP000030686"/>
    </source>
</evidence>
<dbReference type="OMA" id="RCARFFN"/>
<dbReference type="STRING" id="1365484.W6QJ51"/>
<dbReference type="OrthoDB" id="298012at2759"/>
<dbReference type="PANTHER" id="PTHR43333:SF1">
    <property type="entry name" value="D-ISOMER SPECIFIC 2-HYDROXYACID DEHYDROGENASE NAD-BINDING DOMAIN-CONTAINING PROTEIN"/>
    <property type="match status" value="1"/>
</dbReference>
<organism evidence="4 5">
    <name type="scientific">Penicillium roqueforti (strain FM164)</name>
    <dbReference type="NCBI Taxonomy" id="1365484"/>
    <lineage>
        <taxon>Eukaryota</taxon>
        <taxon>Fungi</taxon>
        <taxon>Dikarya</taxon>
        <taxon>Ascomycota</taxon>
        <taxon>Pezizomycotina</taxon>
        <taxon>Eurotiomycetes</taxon>
        <taxon>Eurotiomycetidae</taxon>
        <taxon>Eurotiales</taxon>
        <taxon>Aspergillaceae</taxon>
        <taxon>Penicillium</taxon>
    </lineage>
</organism>
<accession>W6QJ51</accession>
<dbReference type="InterPro" id="IPR036291">
    <property type="entry name" value="NAD(P)-bd_dom_sf"/>
</dbReference>
<proteinExistence type="predicted"/>
<name>W6QJ51_PENRF</name>
<dbReference type="Gene3D" id="3.40.50.720">
    <property type="entry name" value="NAD(P)-binding Rossmann-like Domain"/>
    <property type="match status" value="2"/>
</dbReference>
<dbReference type="GO" id="GO:0051287">
    <property type="term" value="F:NAD binding"/>
    <property type="evidence" value="ECO:0007669"/>
    <property type="project" value="InterPro"/>
</dbReference>
<evidence type="ECO:0000256" key="2">
    <source>
        <dbReference type="ARBA" id="ARBA00023027"/>
    </source>
</evidence>
<evidence type="ECO:0000313" key="4">
    <source>
        <dbReference type="EMBL" id="CDM36818.1"/>
    </source>
</evidence>
<reference evidence="4" key="1">
    <citation type="journal article" date="2014" name="Nat. Commun.">
        <title>Multiple recent horizontal transfers of a large genomic region in cheese making fungi.</title>
        <authorList>
            <person name="Cheeseman K."/>
            <person name="Ropars J."/>
            <person name="Renault P."/>
            <person name="Dupont J."/>
            <person name="Gouzy J."/>
            <person name="Branca A."/>
            <person name="Abraham A.L."/>
            <person name="Ceppi M."/>
            <person name="Conseiller E."/>
            <person name="Debuchy R."/>
            <person name="Malagnac F."/>
            <person name="Goarin A."/>
            <person name="Silar P."/>
            <person name="Lacoste S."/>
            <person name="Sallet E."/>
            <person name="Bensimon A."/>
            <person name="Giraud T."/>
            <person name="Brygoo Y."/>
        </authorList>
    </citation>
    <scope>NUCLEOTIDE SEQUENCE [LARGE SCALE GENOMIC DNA]</scope>
    <source>
        <strain evidence="4">FM164</strain>
    </source>
</reference>
<evidence type="ECO:0000256" key="1">
    <source>
        <dbReference type="ARBA" id="ARBA00023002"/>
    </source>
</evidence>
<dbReference type="AlphaFoldDB" id="W6QJ51"/>
<dbReference type="SUPFAM" id="SSF51735">
    <property type="entry name" value="NAD(P)-binding Rossmann-fold domains"/>
    <property type="match status" value="1"/>
</dbReference>